<comment type="caution">
    <text evidence="2">The sequence shown here is derived from an EMBL/GenBank/DDBJ whole genome shotgun (WGS) entry which is preliminary data.</text>
</comment>
<name>A0A645G6E5_9ZZZZ</name>
<dbReference type="SUPFAM" id="SSF51905">
    <property type="entry name" value="FAD/NAD(P)-binding domain"/>
    <property type="match status" value="1"/>
</dbReference>
<dbReference type="InterPro" id="IPR036188">
    <property type="entry name" value="FAD/NAD-bd_sf"/>
</dbReference>
<gene>
    <name evidence="2" type="ORF">SDC9_169834</name>
</gene>
<sequence>MAPGLADTDEQREEYFLHLVEHVKEVTGEDLGKDILVKRLYTHRDFIQDYHAYQGTALGLSHTLMQTAVFRPRHQSKQVKNLYYTGQYTHPGVGVPMVLIASELIAKDIQETYGR</sequence>
<accession>A0A645G6E5</accession>
<feature type="domain" description="Amine oxidase" evidence="1">
    <location>
        <begin position="11"/>
        <end position="109"/>
    </location>
</feature>
<dbReference type="Pfam" id="PF01593">
    <property type="entry name" value="Amino_oxidase"/>
    <property type="match status" value="1"/>
</dbReference>
<dbReference type="GO" id="GO:0016491">
    <property type="term" value="F:oxidoreductase activity"/>
    <property type="evidence" value="ECO:0007669"/>
    <property type="project" value="InterPro"/>
</dbReference>
<evidence type="ECO:0000259" key="1">
    <source>
        <dbReference type="Pfam" id="PF01593"/>
    </source>
</evidence>
<reference evidence="2" key="1">
    <citation type="submission" date="2019-08" db="EMBL/GenBank/DDBJ databases">
        <authorList>
            <person name="Kucharzyk K."/>
            <person name="Murdoch R.W."/>
            <person name="Higgins S."/>
            <person name="Loffler F."/>
        </authorList>
    </citation>
    <scope>NUCLEOTIDE SEQUENCE</scope>
</reference>
<dbReference type="InterPro" id="IPR002937">
    <property type="entry name" value="Amino_oxidase"/>
</dbReference>
<organism evidence="2">
    <name type="scientific">bioreactor metagenome</name>
    <dbReference type="NCBI Taxonomy" id="1076179"/>
    <lineage>
        <taxon>unclassified sequences</taxon>
        <taxon>metagenomes</taxon>
        <taxon>ecological metagenomes</taxon>
    </lineage>
</organism>
<dbReference type="AlphaFoldDB" id="A0A645G6E5"/>
<evidence type="ECO:0000313" key="2">
    <source>
        <dbReference type="EMBL" id="MPN22451.1"/>
    </source>
</evidence>
<proteinExistence type="predicted"/>
<dbReference type="EMBL" id="VSSQ01070685">
    <property type="protein sequence ID" value="MPN22451.1"/>
    <property type="molecule type" value="Genomic_DNA"/>
</dbReference>
<protein>
    <recommendedName>
        <fullName evidence="1">Amine oxidase domain-containing protein</fullName>
    </recommendedName>
</protein>
<dbReference type="PANTHER" id="PTHR43734:SF1">
    <property type="entry name" value="PHYTOENE DESATURASE"/>
    <property type="match status" value="1"/>
</dbReference>
<dbReference type="PANTHER" id="PTHR43734">
    <property type="entry name" value="PHYTOENE DESATURASE"/>
    <property type="match status" value="1"/>
</dbReference>